<evidence type="ECO:0000313" key="4">
    <source>
        <dbReference type="Proteomes" id="UP001341840"/>
    </source>
</evidence>
<feature type="domain" description="Very-long-chain aldehyde decarbonylase CER1-like C-terminal" evidence="2">
    <location>
        <begin position="68"/>
        <end position="218"/>
    </location>
</feature>
<dbReference type="EMBL" id="JASCZI010181245">
    <property type="protein sequence ID" value="MED6179452.1"/>
    <property type="molecule type" value="Genomic_DNA"/>
</dbReference>
<evidence type="ECO:0000313" key="3">
    <source>
        <dbReference type="EMBL" id="MED6179452.1"/>
    </source>
</evidence>
<dbReference type="InterPro" id="IPR021940">
    <property type="entry name" value="CER1-like_C"/>
</dbReference>
<gene>
    <name evidence="3" type="ORF">PIB30_001216</name>
</gene>
<dbReference type="Proteomes" id="UP001341840">
    <property type="component" value="Unassembled WGS sequence"/>
</dbReference>
<evidence type="ECO:0000256" key="1">
    <source>
        <dbReference type="ARBA" id="ARBA00004141"/>
    </source>
</evidence>
<evidence type="ECO:0000259" key="2">
    <source>
        <dbReference type="Pfam" id="PF12076"/>
    </source>
</evidence>
<name>A0ABU6W0M2_9FABA</name>
<dbReference type="Pfam" id="PF12076">
    <property type="entry name" value="CER1-like_C"/>
    <property type="match status" value="1"/>
</dbReference>
<accession>A0ABU6W0M2</accession>
<reference evidence="3 4" key="1">
    <citation type="journal article" date="2023" name="Plants (Basel)">
        <title>Bridging the Gap: Combining Genomics and Transcriptomics Approaches to Understand Stylosanthes scabra, an Orphan Legume from the Brazilian Caatinga.</title>
        <authorList>
            <person name="Ferreira-Neto J.R.C."/>
            <person name="da Silva M.D."/>
            <person name="Binneck E."/>
            <person name="de Melo N.F."/>
            <person name="da Silva R.H."/>
            <person name="de Melo A.L.T.M."/>
            <person name="Pandolfi V."/>
            <person name="Bustamante F.O."/>
            <person name="Brasileiro-Vidal A.C."/>
            <person name="Benko-Iseppon A.M."/>
        </authorList>
    </citation>
    <scope>NUCLEOTIDE SEQUENCE [LARGE SCALE GENOMIC DNA]</scope>
    <source>
        <tissue evidence="3">Leaves</tissue>
    </source>
</reference>
<protein>
    <recommendedName>
        <fullName evidence="2">Very-long-chain aldehyde decarbonylase CER1-like C-terminal domain-containing protein</fullName>
    </recommendedName>
</protein>
<comment type="caution">
    <text evidence="3">The sequence shown here is derived from an EMBL/GenBank/DDBJ whole genome shotgun (WGS) entry which is preliminary data.</text>
</comment>
<sequence>MIEEAILEAERKGTKVVSLGLMNQGEELNMYGGLYVSKNPKLKVKIVDGSSLVVALLLNTIPKGTTQVLLRGKLNKVAYAIAFKLCQQGLKVTTMHEDDYVKLKKSFNGSEANLVIAKNYTQTVWLVGEGLTEEEQMKAEKGTLFIPYSQFPAKKYRKDCSYHCTPAMLAPNSLENLHSCEDWLPRRVMSAWRIAGIVHSLEGWNEHECGYSMHNVDKGCTWIGSDPQARGKIRKSDPNFADPIRSEKLRDRIADLAKTSPLPLKAHTHPHPVVPTAVSPPVPPPSSLQESSPFIVLSHLLLSNRPPHSSRLAATSSVHRRRLVSESSPHAVVFPGA</sequence>
<keyword evidence="4" id="KW-1185">Reference proteome</keyword>
<organism evidence="3 4">
    <name type="scientific">Stylosanthes scabra</name>
    <dbReference type="NCBI Taxonomy" id="79078"/>
    <lineage>
        <taxon>Eukaryota</taxon>
        <taxon>Viridiplantae</taxon>
        <taxon>Streptophyta</taxon>
        <taxon>Embryophyta</taxon>
        <taxon>Tracheophyta</taxon>
        <taxon>Spermatophyta</taxon>
        <taxon>Magnoliopsida</taxon>
        <taxon>eudicotyledons</taxon>
        <taxon>Gunneridae</taxon>
        <taxon>Pentapetalae</taxon>
        <taxon>rosids</taxon>
        <taxon>fabids</taxon>
        <taxon>Fabales</taxon>
        <taxon>Fabaceae</taxon>
        <taxon>Papilionoideae</taxon>
        <taxon>50 kb inversion clade</taxon>
        <taxon>dalbergioids sensu lato</taxon>
        <taxon>Dalbergieae</taxon>
        <taxon>Pterocarpus clade</taxon>
        <taxon>Stylosanthes</taxon>
    </lineage>
</organism>
<comment type="subcellular location">
    <subcellularLocation>
        <location evidence="1">Membrane</location>
        <topology evidence="1">Multi-pass membrane protein</topology>
    </subcellularLocation>
</comment>
<proteinExistence type="predicted"/>